<gene>
    <name evidence="3" type="ORF">GCM10011342_08890</name>
</gene>
<evidence type="ECO:0000313" key="3">
    <source>
        <dbReference type="EMBL" id="GGD02085.1"/>
    </source>
</evidence>
<organism evidence="3 4">
    <name type="scientific">Aquisalinus flavus</name>
    <dbReference type="NCBI Taxonomy" id="1526572"/>
    <lineage>
        <taxon>Bacteria</taxon>
        <taxon>Pseudomonadati</taxon>
        <taxon>Pseudomonadota</taxon>
        <taxon>Alphaproteobacteria</taxon>
        <taxon>Parvularculales</taxon>
        <taxon>Parvularculaceae</taxon>
        <taxon>Aquisalinus</taxon>
    </lineage>
</organism>
<keyword evidence="1" id="KW-0812">Transmembrane</keyword>
<keyword evidence="4" id="KW-1185">Reference proteome</keyword>
<protein>
    <recommendedName>
        <fullName evidence="2">TadE-like domain-containing protein</fullName>
    </recommendedName>
</protein>
<dbReference type="RefSeq" id="WP_188160075.1">
    <property type="nucleotide sequence ID" value="NZ_BMGH01000001.1"/>
</dbReference>
<evidence type="ECO:0000313" key="4">
    <source>
        <dbReference type="Proteomes" id="UP000613582"/>
    </source>
</evidence>
<keyword evidence="1" id="KW-1133">Transmembrane helix</keyword>
<dbReference type="AlphaFoldDB" id="A0A8J2V173"/>
<reference evidence="3" key="1">
    <citation type="journal article" date="2014" name="Int. J. Syst. Evol. Microbiol.">
        <title>Complete genome sequence of Corynebacterium casei LMG S-19264T (=DSM 44701T), isolated from a smear-ripened cheese.</title>
        <authorList>
            <consortium name="US DOE Joint Genome Institute (JGI-PGF)"/>
            <person name="Walter F."/>
            <person name="Albersmeier A."/>
            <person name="Kalinowski J."/>
            <person name="Ruckert C."/>
        </authorList>
    </citation>
    <scope>NUCLEOTIDE SEQUENCE</scope>
    <source>
        <strain evidence="3">CGMCC 1.12921</strain>
    </source>
</reference>
<sequence length="187" mass="20873">MKRFQKNDAGIAATEFALVMPVIIIIFLSVYELSFRFQLSDELERYAFQLSDITSRFDELTDSDIKEFHDVSEYLLPSVDLKNGNISFILVSIGYKKDHTPVLLWKRSAGSAKLDFDIKAAEGLAEPGQSVIVAVVRIQANTLLSVFGDTKMTKTVISYSKPRTTRAIAINGDLTDVGKEVTGYEHD</sequence>
<dbReference type="Pfam" id="PF07811">
    <property type="entry name" value="TadE"/>
    <property type="match status" value="1"/>
</dbReference>
<dbReference type="Proteomes" id="UP000613582">
    <property type="component" value="Unassembled WGS sequence"/>
</dbReference>
<keyword evidence="1" id="KW-0472">Membrane</keyword>
<feature type="domain" description="TadE-like" evidence="2">
    <location>
        <begin position="10"/>
        <end position="39"/>
    </location>
</feature>
<dbReference type="EMBL" id="BMGH01000001">
    <property type="protein sequence ID" value="GGD02085.1"/>
    <property type="molecule type" value="Genomic_DNA"/>
</dbReference>
<name>A0A8J2V173_9PROT</name>
<proteinExistence type="predicted"/>
<dbReference type="InterPro" id="IPR012495">
    <property type="entry name" value="TadE-like_dom"/>
</dbReference>
<reference evidence="3" key="2">
    <citation type="submission" date="2020-09" db="EMBL/GenBank/DDBJ databases">
        <authorList>
            <person name="Sun Q."/>
            <person name="Zhou Y."/>
        </authorList>
    </citation>
    <scope>NUCLEOTIDE SEQUENCE</scope>
    <source>
        <strain evidence="3">CGMCC 1.12921</strain>
    </source>
</reference>
<evidence type="ECO:0000259" key="2">
    <source>
        <dbReference type="Pfam" id="PF07811"/>
    </source>
</evidence>
<evidence type="ECO:0000256" key="1">
    <source>
        <dbReference type="SAM" id="Phobius"/>
    </source>
</evidence>
<comment type="caution">
    <text evidence="3">The sequence shown here is derived from an EMBL/GenBank/DDBJ whole genome shotgun (WGS) entry which is preliminary data.</text>
</comment>
<accession>A0A8J2V173</accession>
<feature type="transmembrane region" description="Helical" evidence="1">
    <location>
        <begin position="12"/>
        <end position="31"/>
    </location>
</feature>